<organism evidence="1 2">
    <name type="scientific">Gordonibacter urolithinfaciens</name>
    <dbReference type="NCBI Taxonomy" id="1335613"/>
    <lineage>
        <taxon>Bacteria</taxon>
        <taxon>Bacillati</taxon>
        <taxon>Actinomycetota</taxon>
        <taxon>Coriobacteriia</taxon>
        <taxon>Eggerthellales</taxon>
        <taxon>Eggerthellaceae</taxon>
        <taxon>Gordonibacter</taxon>
    </lineage>
</organism>
<proteinExistence type="predicted"/>
<name>A0A6N8IJJ1_9ACTN</name>
<keyword evidence="2" id="KW-1185">Reference proteome</keyword>
<sequence>MIKTVIYDREVTMQGSPYTFLVYREAFGGDLFKAVLAAYEGGTPDMSILLQVAWAMCRTHDGGVSDYASWLREFDPKSFALGDARALEVIDSAISAELFRREKTGRIRKWIARRMDALAKRLGARADRILG</sequence>
<comment type="caution">
    <text evidence="1">The sequence shown here is derived from an EMBL/GenBank/DDBJ whole genome shotgun (WGS) entry which is preliminary data.</text>
</comment>
<reference evidence="1 2" key="1">
    <citation type="submission" date="2019-11" db="EMBL/GenBank/DDBJ databases">
        <title>Whole genome shotgun sequencing (WGS) data from Adlercreutzia equolifaciens ResAG-91, Eggerthella lenta MRI-F36, MRI-F37, MRI-F40, ResAG-49, ResAG-88, ResAG-121, ResAG-145, and Gordonibacter sp. ResAG-5, ResAG-26, ResAG-43, ResAG-50, ResAG-59.</title>
        <authorList>
            <person name="Stoll D.A."/>
            <person name="Danylec N."/>
            <person name="Franz C.M.A.P."/>
            <person name="Huch M."/>
        </authorList>
    </citation>
    <scope>NUCLEOTIDE SEQUENCE [LARGE SCALE GENOMIC DNA]</scope>
    <source>
        <strain evidence="1 2">ResAG-59</strain>
    </source>
</reference>
<evidence type="ECO:0000313" key="1">
    <source>
        <dbReference type="EMBL" id="MVN14973.1"/>
    </source>
</evidence>
<accession>A0A6N8IJJ1</accession>
<dbReference type="EMBL" id="WPOC01000008">
    <property type="protein sequence ID" value="MVN14973.1"/>
    <property type="molecule type" value="Genomic_DNA"/>
</dbReference>
<gene>
    <name evidence="1" type="ORF">GO738_06335</name>
</gene>
<protein>
    <submittedName>
        <fullName evidence="1">Uncharacterized protein</fullName>
    </submittedName>
</protein>
<dbReference type="RefSeq" id="WP_157005071.1">
    <property type="nucleotide sequence ID" value="NZ_WPOC01000008.1"/>
</dbReference>
<evidence type="ECO:0000313" key="2">
    <source>
        <dbReference type="Proteomes" id="UP000468327"/>
    </source>
</evidence>
<dbReference type="Proteomes" id="UP000468327">
    <property type="component" value="Unassembled WGS sequence"/>
</dbReference>
<dbReference type="AlphaFoldDB" id="A0A6N8IJJ1"/>